<evidence type="ECO:0000313" key="3">
    <source>
        <dbReference type="Proteomes" id="UP000289708"/>
    </source>
</evidence>
<dbReference type="AlphaFoldDB" id="A0A4Q0MDB0"/>
<accession>A0A4Q0MDB0</accession>
<keyword evidence="1" id="KW-1133">Transmembrane helix</keyword>
<keyword evidence="1" id="KW-0472">Membrane</keyword>
<protein>
    <submittedName>
        <fullName evidence="2">Uncharacterized protein</fullName>
    </submittedName>
</protein>
<dbReference type="RefSeq" id="WP_128778475.1">
    <property type="nucleotide sequence ID" value="NZ_RYFI01000016.1"/>
</dbReference>
<keyword evidence="1" id="KW-0812">Transmembrane</keyword>
<comment type="caution">
    <text evidence="2">The sequence shown here is derived from an EMBL/GenBank/DDBJ whole genome shotgun (WGS) entry which is preliminary data.</text>
</comment>
<name>A0A4Q0MDB0_9HYPH</name>
<organism evidence="2 3">
    <name type="scientific">Hansschlegelia zhihuaiae</name>
    <dbReference type="NCBI Taxonomy" id="405005"/>
    <lineage>
        <taxon>Bacteria</taxon>
        <taxon>Pseudomonadati</taxon>
        <taxon>Pseudomonadota</taxon>
        <taxon>Alphaproteobacteria</taxon>
        <taxon>Hyphomicrobiales</taxon>
        <taxon>Methylopilaceae</taxon>
        <taxon>Hansschlegelia</taxon>
    </lineage>
</organism>
<feature type="transmembrane region" description="Helical" evidence="1">
    <location>
        <begin position="21"/>
        <end position="45"/>
    </location>
</feature>
<proteinExistence type="predicted"/>
<sequence>MNWSTFFRGRETGLGSNSRRAVILSIGVGVTALVLANVHLVYVAVTSRPDCVAHLKERGDPAVGAFRAARPSC</sequence>
<dbReference type="EMBL" id="RYFI01000016">
    <property type="protein sequence ID" value="RXF70909.1"/>
    <property type="molecule type" value="Genomic_DNA"/>
</dbReference>
<evidence type="ECO:0000256" key="1">
    <source>
        <dbReference type="SAM" id="Phobius"/>
    </source>
</evidence>
<dbReference type="OrthoDB" id="7597200at2"/>
<keyword evidence="3" id="KW-1185">Reference proteome</keyword>
<reference evidence="2 3" key="1">
    <citation type="submission" date="2018-12" db="EMBL/GenBank/DDBJ databases">
        <title>bacterium Hansschlegelia zhihuaiae S113.</title>
        <authorList>
            <person name="He J."/>
        </authorList>
    </citation>
    <scope>NUCLEOTIDE SEQUENCE [LARGE SCALE GENOMIC DNA]</scope>
    <source>
        <strain evidence="2 3">S 113</strain>
    </source>
</reference>
<evidence type="ECO:0000313" key="2">
    <source>
        <dbReference type="EMBL" id="RXF70909.1"/>
    </source>
</evidence>
<dbReference type="Proteomes" id="UP000289708">
    <property type="component" value="Unassembled WGS sequence"/>
</dbReference>
<gene>
    <name evidence="2" type="ORF">EK403_15985</name>
</gene>